<evidence type="ECO:0000256" key="12">
    <source>
        <dbReference type="ARBA" id="ARBA00048165"/>
    </source>
</evidence>
<dbReference type="AlphaFoldDB" id="H2AS13"/>
<dbReference type="OrthoDB" id="258806at2759"/>
<keyword evidence="8 15" id="KW-0819">tRNA processing</keyword>
<comment type="catalytic activity">
    <reaction evidence="14 15">
        <text>adenosine(4) in tRNA(His) + S-adenosyl-L-methionine = 2'-O-methyladenosine(4) in tRNA(His) + S-adenosyl-L-homocysteine + H(+)</text>
        <dbReference type="Rhea" id="RHEA:43196"/>
        <dbReference type="Rhea" id="RHEA-COMP:10401"/>
        <dbReference type="Rhea" id="RHEA-COMP:10402"/>
        <dbReference type="ChEBI" id="CHEBI:15378"/>
        <dbReference type="ChEBI" id="CHEBI:57856"/>
        <dbReference type="ChEBI" id="CHEBI:59789"/>
        <dbReference type="ChEBI" id="CHEBI:74411"/>
        <dbReference type="ChEBI" id="CHEBI:74477"/>
        <dbReference type="EC" id="2.1.1.225"/>
    </reaction>
</comment>
<evidence type="ECO:0000256" key="5">
    <source>
        <dbReference type="ARBA" id="ARBA00022603"/>
    </source>
</evidence>
<gene>
    <name evidence="17" type="primary">KAFR0C01700</name>
    <name evidence="17" type="ORF">KAFR_0C01700</name>
</gene>
<evidence type="ECO:0000256" key="13">
    <source>
        <dbReference type="ARBA" id="ARBA00048635"/>
    </source>
</evidence>
<dbReference type="EMBL" id="HE650823">
    <property type="protein sequence ID" value="CCF57163.1"/>
    <property type="molecule type" value="Genomic_DNA"/>
</dbReference>
<keyword evidence="18" id="KW-1185">Reference proteome</keyword>
<evidence type="ECO:0000259" key="16">
    <source>
        <dbReference type="PROSITE" id="PS51800"/>
    </source>
</evidence>
<evidence type="ECO:0000256" key="11">
    <source>
        <dbReference type="ARBA" id="ARBA00022833"/>
    </source>
</evidence>
<dbReference type="InterPro" id="IPR039044">
    <property type="entry name" value="Trm13"/>
</dbReference>
<dbReference type="RefSeq" id="XP_003956298.1">
    <property type="nucleotide sequence ID" value="XM_003956249.1"/>
</dbReference>
<comment type="similarity">
    <text evidence="2 15">Belongs to the methyltransferase TRM13 family.</text>
</comment>
<dbReference type="InterPro" id="IPR036236">
    <property type="entry name" value="Znf_C2H2_sf"/>
</dbReference>
<evidence type="ECO:0000256" key="6">
    <source>
        <dbReference type="ARBA" id="ARBA00022679"/>
    </source>
</evidence>
<dbReference type="InterPro" id="IPR007871">
    <property type="entry name" value="Methyltransferase_TRM13"/>
</dbReference>
<sequence length="425" mass="48919">MTDQPATKKVKHERLQCEYFVTKKNRRCGMTRSKEAKYCSEHINLLKKQEGHNLHNKPDDERIPCPYDPNHTVWKYKLKKHLPKCNKFKLDHVNDNKSFFVENLNTVNVPMKAPIDFNQSLSNTIELIKKIQLNYDIQFSQLSNETMSNTRLMELTNQKHAIQQSSLIENLLTENKSILENTKTLSIAEFGCGKAEFSRYLNQVILAKNNTNPLNFVFIDRGSNRLKFDTKIKLDTLQLTKSQPIIKRLKIDIKDLKIDEILDVSHNHAIISKHLCGVATDLTLKCIFNNPILKKSINAICIAMCCRHVCNAHDYINPSYIKDLMSSHETGLSYEEFFYCLTKMCSWATSGRSPGAEDDDIIKMADDTINITVAEREELGLKARKIVDLGRLKWVQQNLHQNAKLINYVTKDVSMENVALITQDS</sequence>
<dbReference type="Pfam" id="PF05253">
    <property type="entry name" value="zf-U11-48K"/>
    <property type="match status" value="1"/>
</dbReference>
<dbReference type="PANTHER" id="PTHR12998">
    <property type="entry name" value="TRNA:M(4)X MODIFICATION ENZYME TRM13 HOMOLOG"/>
    <property type="match status" value="1"/>
</dbReference>
<evidence type="ECO:0000313" key="17">
    <source>
        <dbReference type="EMBL" id="CCF57163.1"/>
    </source>
</evidence>
<proteinExistence type="inferred from homology"/>
<evidence type="ECO:0000313" key="18">
    <source>
        <dbReference type="Proteomes" id="UP000005220"/>
    </source>
</evidence>
<protein>
    <recommendedName>
        <fullName evidence="4 15">tRNA:m(4)X modification enzyme TRM13</fullName>
        <ecNumber evidence="3 15">2.1.1.225</ecNumber>
    </recommendedName>
</protein>
<feature type="domain" description="CHHC U11-48K-type" evidence="16">
    <location>
        <begin position="62"/>
        <end position="89"/>
    </location>
</feature>
<dbReference type="InParanoid" id="H2AS13"/>
<keyword evidence="9 15" id="KW-0479">Metal-binding</keyword>
<dbReference type="GO" id="GO:0008270">
    <property type="term" value="F:zinc ion binding"/>
    <property type="evidence" value="ECO:0007669"/>
    <property type="project" value="UniProtKB-KW"/>
</dbReference>
<comment type="catalytic activity">
    <reaction evidence="13 15">
        <text>cytidine(4) in tRNA(Gly)(GCC) + S-adenosyl-L-methionine = 2'-O-methylcytidine(4) in tRNA(Gly)(GCC) + S-adenosyl-L-homocysteine + H(+)</text>
        <dbReference type="Rhea" id="RHEA:43192"/>
        <dbReference type="Rhea" id="RHEA-COMP:10399"/>
        <dbReference type="Rhea" id="RHEA-COMP:10400"/>
        <dbReference type="ChEBI" id="CHEBI:15378"/>
        <dbReference type="ChEBI" id="CHEBI:57856"/>
        <dbReference type="ChEBI" id="CHEBI:59789"/>
        <dbReference type="ChEBI" id="CHEBI:74495"/>
        <dbReference type="ChEBI" id="CHEBI:82748"/>
        <dbReference type="EC" id="2.1.1.225"/>
    </reaction>
</comment>
<keyword evidence="7 15" id="KW-0949">S-adenosyl-L-methionine</keyword>
<dbReference type="SUPFAM" id="SSF57667">
    <property type="entry name" value="beta-beta-alpha zinc fingers"/>
    <property type="match status" value="1"/>
</dbReference>
<comment type="catalytic activity">
    <reaction evidence="12 15">
        <text>cytidine(4) in tRNA(Pro) + S-adenosyl-L-methionine = 2'-O-methylcytidine(4) in tRNA(Pro) + S-adenosyl-L-homocysteine + H(+)</text>
        <dbReference type="Rhea" id="RHEA:32767"/>
        <dbReference type="Rhea" id="RHEA-COMP:10397"/>
        <dbReference type="Rhea" id="RHEA-COMP:10398"/>
        <dbReference type="ChEBI" id="CHEBI:15378"/>
        <dbReference type="ChEBI" id="CHEBI:57856"/>
        <dbReference type="ChEBI" id="CHEBI:59789"/>
        <dbReference type="ChEBI" id="CHEBI:74495"/>
        <dbReference type="ChEBI" id="CHEBI:82748"/>
        <dbReference type="EC" id="2.1.1.225"/>
    </reaction>
</comment>
<dbReference type="EC" id="2.1.1.225" evidence="3 15"/>
<dbReference type="FunCoup" id="H2AS13">
    <property type="interactions" value="503"/>
</dbReference>
<evidence type="ECO:0000256" key="9">
    <source>
        <dbReference type="ARBA" id="ARBA00022723"/>
    </source>
</evidence>
<dbReference type="eggNOG" id="KOG2811">
    <property type="taxonomic scope" value="Eukaryota"/>
</dbReference>
<dbReference type="GeneID" id="13885082"/>
<dbReference type="InterPro" id="IPR022776">
    <property type="entry name" value="TRM13/UPF0224_CHHC_Znf_dom"/>
</dbReference>
<evidence type="ECO:0000256" key="15">
    <source>
        <dbReference type="RuleBase" id="RU367103"/>
    </source>
</evidence>
<reference evidence="17 18" key="1">
    <citation type="journal article" date="2011" name="Proc. Natl. Acad. Sci. U.S.A.">
        <title>Evolutionary erosion of yeast sex chromosomes by mating-type switching accidents.</title>
        <authorList>
            <person name="Gordon J.L."/>
            <person name="Armisen D."/>
            <person name="Proux-Wera E."/>
            <person name="Oheigeartaigh S.S."/>
            <person name="Byrne K.P."/>
            <person name="Wolfe K.H."/>
        </authorList>
    </citation>
    <scope>NUCLEOTIDE SEQUENCE [LARGE SCALE GENOMIC DNA]</scope>
    <source>
        <strain evidence="18">ATCC 22294 / BCRC 22015 / CBS 2517 / CECT 1963 / NBRC 1671 / NRRL Y-8276</strain>
    </source>
</reference>
<evidence type="ECO:0000256" key="10">
    <source>
        <dbReference type="ARBA" id="ARBA00022771"/>
    </source>
</evidence>
<dbReference type="InterPro" id="IPR021721">
    <property type="entry name" value="Znf_CCCH-type_TRM13"/>
</dbReference>
<dbReference type="GO" id="GO:0106050">
    <property type="term" value="F:tRNA 2'-O-methyltransferase activity"/>
    <property type="evidence" value="ECO:0007669"/>
    <property type="project" value="UniProtKB-UniRule"/>
</dbReference>
<dbReference type="GO" id="GO:0002128">
    <property type="term" value="P:tRNA nucleoside ribose methylation"/>
    <property type="evidence" value="ECO:0007669"/>
    <property type="project" value="EnsemblFungi"/>
</dbReference>
<keyword evidence="10 15" id="KW-0863">Zinc-finger</keyword>
<keyword evidence="11 15" id="KW-0862">Zinc</keyword>
<accession>H2AS13</accession>
<evidence type="ECO:0000256" key="7">
    <source>
        <dbReference type="ARBA" id="ARBA00022691"/>
    </source>
</evidence>
<dbReference type="Proteomes" id="UP000005220">
    <property type="component" value="Chromosome 3"/>
</dbReference>
<dbReference type="PROSITE" id="PS51800">
    <property type="entry name" value="ZF_CHHC_U11_48K"/>
    <property type="match status" value="1"/>
</dbReference>
<dbReference type="Pfam" id="PF11722">
    <property type="entry name" value="zf-TRM13_CCCH"/>
    <property type="match status" value="1"/>
</dbReference>
<name>H2AS13_KAZAF</name>
<dbReference type="KEGG" id="kaf:KAFR_0C01700"/>
<keyword evidence="6 15" id="KW-0808">Transferase</keyword>
<evidence type="ECO:0000256" key="14">
    <source>
        <dbReference type="ARBA" id="ARBA00049393"/>
    </source>
</evidence>
<dbReference type="PANTHER" id="PTHR12998:SF0">
    <property type="entry name" value="TRNA:M(4)X MODIFICATION ENZYME TRM13 HOMOLOG"/>
    <property type="match status" value="1"/>
</dbReference>
<evidence type="ECO:0000256" key="3">
    <source>
        <dbReference type="ARBA" id="ARBA00012810"/>
    </source>
</evidence>
<dbReference type="STRING" id="1071382.H2AS13"/>
<dbReference type="HOGENOM" id="CLU_027610_0_0_1"/>
<dbReference type="Pfam" id="PF05206">
    <property type="entry name" value="TRM13"/>
    <property type="match status" value="1"/>
</dbReference>
<keyword evidence="5 15" id="KW-0489">Methyltransferase</keyword>
<evidence type="ECO:0000256" key="2">
    <source>
        <dbReference type="ARBA" id="ARBA00005265"/>
    </source>
</evidence>
<evidence type="ECO:0000256" key="8">
    <source>
        <dbReference type="ARBA" id="ARBA00022694"/>
    </source>
</evidence>
<organism evidence="17 18">
    <name type="scientific">Kazachstania africana (strain ATCC 22294 / BCRC 22015 / CBS 2517 / CECT 1963 / NBRC 1671 / NRRL Y-8276)</name>
    <name type="common">Yeast</name>
    <name type="synonym">Kluyveromyces africanus</name>
    <dbReference type="NCBI Taxonomy" id="1071382"/>
    <lineage>
        <taxon>Eukaryota</taxon>
        <taxon>Fungi</taxon>
        <taxon>Dikarya</taxon>
        <taxon>Ascomycota</taxon>
        <taxon>Saccharomycotina</taxon>
        <taxon>Saccharomycetes</taxon>
        <taxon>Saccharomycetales</taxon>
        <taxon>Saccharomycetaceae</taxon>
        <taxon>Kazachstania</taxon>
    </lineage>
</organism>
<evidence type="ECO:0000256" key="1">
    <source>
        <dbReference type="ARBA" id="ARBA00002267"/>
    </source>
</evidence>
<comment type="function">
    <text evidence="1 15">tRNA methylase which 2'-O-methylates cytidine(4) in tRNA(Pro) and tRNA(Gly)(GCC), and adenosine(4) in tRNA(His).</text>
</comment>
<evidence type="ECO:0000256" key="4">
    <source>
        <dbReference type="ARBA" id="ARBA00015883"/>
    </source>
</evidence>